<reference evidence="1" key="1">
    <citation type="journal article" date="2023" name="Front. Mar. Sci.">
        <title>A new Merluccius polli reference genome to investigate the effects of global change in West African waters.</title>
        <authorList>
            <person name="Mateo J.L."/>
            <person name="Blanco-Fernandez C."/>
            <person name="Garcia-Vazquez E."/>
            <person name="Machado-Schiaffino G."/>
        </authorList>
    </citation>
    <scope>NUCLEOTIDE SEQUENCE</scope>
    <source>
        <strain evidence="1">C29</strain>
        <tissue evidence="1">Fin</tissue>
    </source>
</reference>
<sequence>MTLDMVAEVRRHGQGAVDMGQDTGAVDMGQDTGAVDMGQDTGAVDMGQDTGAVDMGQDTGPVDMGQDIGAVDMGQDIGAVDMGQDTGVGVGANHNLPDCWKNLGLMMDALEELKDLSEALQNRDIRPSQSVTLIKRQIEVFSSPSREPESGHHYKKACDAVMEGLFNGIELHSDRGQKVIEPEKFYEALKTNMEARMVTEEEESLFEKSHIPRNYAVKVNPPGLRY</sequence>
<gene>
    <name evidence="1" type="ORF">N1851_018589</name>
</gene>
<comment type="caution">
    <text evidence="1">The sequence shown here is derived from an EMBL/GenBank/DDBJ whole genome shotgun (WGS) entry which is preliminary data.</text>
</comment>
<dbReference type="EMBL" id="JAOPHQ010003422">
    <property type="protein sequence ID" value="KAK0143273.1"/>
    <property type="molecule type" value="Genomic_DNA"/>
</dbReference>
<proteinExistence type="predicted"/>
<protein>
    <submittedName>
        <fullName evidence="1">Uncharacterized protein</fullName>
    </submittedName>
</protein>
<accession>A0AA47MMQ9</accession>
<evidence type="ECO:0000313" key="1">
    <source>
        <dbReference type="EMBL" id="KAK0143273.1"/>
    </source>
</evidence>
<evidence type="ECO:0000313" key="2">
    <source>
        <dbReference type="Proteomes" id="UP001174136"/>
    </source>
</evidence>
<dbReference type="Proteomes" id="UP001174136">
    <property type="component" value="Unassembled WGS sequence"/>
</dbReference>
<name>A0AA47MMQ9_MERPO</name>
<keyword evidence="2" id="KW-1185">Reference proteome</keyword>
<organism evidence="1 2">
    <name type="scientific">Merluccius polli</name>
    <name type="common">Benguela hake</name>
    <name type="synonym">Merluccius cadenati</name>
    <dbReference type="NCBI Taxonomy" id="89951"/>
    <lineage>
        <taxon>Eukaryota</taxon>
        <taxon>Metazoa</taxon>
        <taxon>Chordata</taxon>
        <taxon>Craniata</taxon>
        <taxon>Vertebrata</taxon>
        <taxon>Euteleostomi</taxon>
        <taxon>Actinopterygii</taxon>
        <taxon>Neopterygii</taxon>
        <taxon>Teleostei</taxon>
        <taxon>Neoteleostei</taxon>
        <taxon>Acanthomorphata</taxon>
        <taxon>Zeiogadaria</taxon>
        <taxon>Gadariae</taxon>
        <taxon>Gadiformes</taxon>
        <taxon>Gadoidei</taxon>
        <taxon>Merlucciidae</taxon>
        <taxon>Merluccius</taxon>
    </lineage>
</organism>
<dbReference type="AlphaFoldDB" id="A0AA47MMQ9"/>